<protein>
    <submittedName>
        <fullName evidence="2">Uncharacterized protein</fullName>
    </submittedName>
</protein>
<proteinExistence type="predicted"/>
<keyword evidence="1" id="KW-1133">Transmembrane helix</keyword>
<name>A0A7Z0MP02_9GAMM</name>
<evidence type="ECO:0000313" key="3">
    <source>
        <dbReference type="Proteomes" id="UP000537890"/>
    </source>
</evidence>
<sequence length="84" mass="9147">MAWIINGEPVADPLIRLAALPTLDRCPAVYRGTPSFSPSGCVGMFIFIGGWALILLGFFPPPFFLGFGDHKLIILVMFFGSTDK</sequence>
<dbReference type="Proteomes" id="UP000537890">
    <property type="component" value="Unassembled WGS sequence"/>
</dbReference>
<feature type="transmembrane region" description="Helical" evidence="1">
    <location>
        <begin position="44"/>
        <end position="67"/>
    </location>
</feature>
<organism evidence="2 3">
    <name type="scientific">Candidatus Methanofishera endochildressiae</name>
    <dbReference type="NCBI Taxonomy" id="2738884"/>
    <lineage>
        <taxon>Bacteria</taxon>
        <taxon>Pseudomonadati</taxon>
        <taxon>Pseudomonadota</taxon>
        <taxon>Gammaproteobacteria</taxon>
        <taxon>Candidatus Methanofishera</taxon>
    </lineage>
</organism>
<keyword evidence="1" id="KW-0812">Transmembrane</keyword>
<dbReference type="AlphaFoldDB" id="A0A7Z0MP02"/>
<keyword evidence="1" id="KW-0472">Membrane</keyword>
<evidence type="ECO:0000313" key="2">
    <source>
        <dbReference type="EMBL" id="NYT46757.1"/>
    </source>
</evidence>
<evidence type="ECO:0000256" key="1">
    <source>
        <dbReference type="SAM" id="Phobius"/>
    </source>
</evidence>
<reference evidence="2 3" key="1">
    <citation type="submission" date="2020-05" db="EMBL/GenBank/DDBJ databases">
        <title>Horizontal transmission and recombination maintain forever young bacterial symbiont genomes.</title>
        <authorList>
            <person name="Russell S.L."/>
            <person name="Pepper-Tunick E."/>
            <person name="Svedberg J."/>
            <person name="Byrne A."/>
            <person name="Ruelas Castillo J."/>
            <person name="Vollmers C."/>
            <person name="Beinart R.A."/>
            <person name="Corbett-Detig R."/>
        </authorList>
    </citation>
    <scope>NUCLEOTIDE SEQUENCE [LARGE SCALE GENOMIC DNA]</scope>
    <source>
        <strain evidence="2">4727-3</strain>
    </source>
</reference>
<accession>A0A7Z0MP02</accession>
<dbReference type="EMBL" id="JACCHS010000036">
    <property type="protein sequence ID" value="NYT46757.1"/>
    <property type="molecule type" value="Genomic_DNA"/>
</dbReference>
<gene>
    <name evidence="2" type="ORF">H0A75_03015</name>
</gene>
<comment type="caution">
    <text evidence="2">The sequence shown here is derived from an EMBL/GenBank/DDBJ whole genome shotgun (WGS) entry which is preliminary data.</text>
</comment>